<dbReference type="Gene3D" id="1.10.260.40">
    <property type="entry name" value="lambda repressor-like DNA-binding domains"/>
    <property type="match status" value="1"/>
</dbReference>
<accession>A0ABQ3J1U5</accession>
<dbReference type="Proteomes" id="UP000609802">
    <property type="component" value="Unassembled WGS sequence"/>
</dbReference>
<evidence type="ECO:0000313" key="4">
    <source>
        <dbReference type="Proteomes" id="UP000609802"/>
    </source>
</evidence>
<evidence type="ECO:0000259" key="2">
    <source>
        <dbReference type="PROSITE" id="PS50943"/>
    </source>
</evidence>
<dbReference type="SUPFAM" id="SSF47413">
    <property type="entry name" value="lambda repressor-like DNA-binding domains"/>
    <property type="match status" value="1"/>
</dbReference>
<dbReference type="Pfam" id="PF01381">
    <property type="entry name" value="HTH_3"/>
    <property type="match status" value="1"/>
</dbReference>
<sequence>MRGASFSINLGMERSNPELLKAFATVLRQRRKEAGLSQEELAFRCDLSMSYISLLETQNRQPTLTALHAISLQLGTSASALLAEVEKTLETGGR</sequence>
<feature type="domain" description="HTH cro/C1-type" evidence="2">
    <location>
        <begin position="27"/>
        <end position="81"/>
    </location>
</feature>
<comment type="caution">
    <text evidence="3">The sequence shown here is derived from an EMBL/GenBank/DDBJ whole genome shotgun (WGS) entry which is preliminary data.</text>
</comment>
<dbReference type="PANTHER" id="PTHR46797">
    <property type="entry name" value="HTH-TYPE TRANSCRIPTIONAL REGULATOR"/>
    <property type="match status" value="1"/>
</dbReference>
<dbReference type="InterPro" id="IPR050807">
    <property type="entry name" value="TransReg_Diox_bact_type"/>
</dbReference>
<keyword evidence="1" id="KW-0238">DNA-binding</keyword>
<proteinExistence type="predicted"/>
<protein>
    <recommendedName>
        <fullName evidence="2">HTH cro/C1-type domain-containing protein</fullName>
    </recommendedName>
</protein>
<name>A0ABQ3J1U5_9RHOB</name>
<dbReference type="PANTHER" id="PTHR46797:SF1">
    <property type="entry name" value="METHYLPHOSPHONATE SYNTHASE"/>
    <property type="match status" value="1"/>
</dbReference>
<evidence type="ECO:0000313" key="3">
    <source>
        <dbReference type="EMBL" id="GHF01477.1"/>
    </source>
</evidence>
<dbReference type="PROSITE" id="PS50943">
    <property type="entry name" value="HTH_CROC1"/>
    <property type="match status" value="1"/>
</dbReference>
<organism evidence="3 4">
    <name type="scientific">Aliiroseovarius zhejiangensis</name>
    <dbReference type="NCBI Taxonomy" id="1632025"/>
    <lineage>
        <taxon>Bacteria</taxon>
        <taxon>Pseudomonadati</taxon>
        <taxon>Pseudomonadota</taxon>
        <taxon>Alphaproteobacteria</taxon>
        <taxon>Rhodobacterales</taxon>
        <taxon>Paracoccaceae</taxon>
        <taxon>Aliiroseovarius</taxon>
    </lineage>
</organism>
<dbReference type="InterPro" id="IPR010982">
    <property type="entry name" value="Lambda_DNA-bd_dom_sf"/>
</dbReference>
<evidence type="ECO:0000256" key="1">
    <source>
        <dbReference type="ARBA" id="ARBA00023125"/>
    </source>
</evidence>
<gene>
    <name evidence="3" type="ORF">GCM10016455_23040</name>
</gene>
<dbReference type="SMART" id="SM00530">
    <property type="entry name" value="HTH_XRE"/>
    <property type="match status" value="1"/>
</dbReference>
<reference evidence="4" key="1">
    <citation type="journal article" date="2019" name="Int. J. Syst. Evol. Microbiol.">
        <title>The Global Catalogue of Microorganisms (GCM) 10K type strain sequencing project: providing services to taxonomists for standard genome sequencing and annotation.</title>
        <authorList>
            <consortium name="The Broad Institute Genomics Platform"/>
            <consortium name="The Broad Institute Genome Sequencing Center for Infectious Disease"/>
            <person name="Wu L."/>
            <person name="Ma J."/>
        </authorList>
    </citation>
    <scope>NUCLEOTIDE SEQUENCE [LARGE SCALE GENOMIC DNA]</scope>
    <source>
        <strain evidence="4">KCTC 42443</strain>
    </source>
</reference>
<keyword evidence="4" id="KW-1185">Reference proteome</keyword>
<dbReference type="RefSeq" id="WP_229836765.1">
    <property type="nucleotide sequence ID" value="NZ_BNCH01000005.1"/>
</dbReference>
<dbReference type="EMBL" id="BNCH01000005">
    <property type="protein sequence ID" value="GHF01477.1"/>
    <property type="molecule type" value="Genomic_DNA"/>
</dbReference>
<dbReference type="InterPro" id="IPR001387">
    <property type="entry name" value="Cro/C1-type_HTH"/>
</dbReference>
<dbReference type="CDD" id="cd00093">
    <property type="entry name" value="HTH_XRE"/>
    <property type="match status" value="1"/>
</dbReference>